<keyword evidence="8" id="KW-0548">Nucleotidyltransferase</keyword>
<dbReference type="GO" id="GO:0005524">
    <property type="term" value="F:ATP binding"/>
    <property type="evidence" value="ECO:0007669"/>
    <property type="project" value="UniProtKB-KW"/>
</dbReference>
<evidence type="ECO:0000256" key="12">
    <source>
        <dbReference type="ARBA" id="ARBA00048366"/>
    </source>
</evidence>
<evidence type="ECO:0000256" key="2">
    <source>
        <dbReference type="ARBA" id="ARBA00007663"/>
    </source>
</evidence>
<evidence type="ECO:0000256" key="3">
    <source>
        <dbReference type="ARBA" id="ARBA00012584"/>
    </source>
</evidence>
<dbReference type="AlphaFoldDB" id="A0A9W6WFX1"/>
<keyword evidence="15" id="KW-1185">Reference proteome</keyword>
<dbReference type="InterPro" id="IPR038385">
    <property type="entry name" value="Sua5/YwlC_C"/>
</dbReference>
<evidence type="ECO:0000256" key="5">
    <source>
        <dbReference type="ARBA" id="ARBA00022490"/>
    </source>
</evidence>
<protein>
    <recommendedName>
        <fullName evidence="4">Threonylcarbamoyl-AMP synthase</fullName>
        <ecNumber evidence="3">2.7.7.87</ecNumber>
    </recommendedName>
    <alternativeName>
        <fullName evidence="11">L-threonylcarbamoyladenylate synthase</fullName>
    </alternativeName>
</protein>
<dbReference type="EMBL" id="BSXN01000644">
    <property type="protein sequence ID" value="GME69330.1"/>
    <property type="molecule type" value="Genomic_DNA"/>
</dbReference>
<keyword evidence="7" id="KW-0819">tRNA processing</keyword>
<dbReference type="GO" id="GO:0003725">
    <property type="term" value="F:double-stranded RNA binding"/>
    <property type="evidence" value="ECO:0007669"/>
    <property type="project" value="InterPro"/>
</dbReference>
<gene>
    <name evidence="14" type="ORF">Cboi02_000223800</name>
</gene>
<comment type="caution">
    <text evidence="14">The sequence shown here is derived from an EMBL/GenBank/DDBJ whole genome shotgun (WGS) entry which is preliminary data.</text>
</comment>
<organism evidence="14 15">
    <name type="scientific">Candida boidinii</name>
    <name type="common">Yeast</name>
    <dbReference type="NCBI Taxonomy" id="5477"/>
    <lineage>
        <taxon>Eukaryota</taxon>
        <taxon>Fungi</taxon>
        <taxon>Dikarya</taxon>
        <taxon>Ascomycota</taxon>
        <taxon>Saccharomycotina</taxon>
        <taxon>Pichiomycetes</taxon>
        <taxon>Pichiales</taxon>
        <taxon>Pichiaceae</taxon>
        <taxon>Ogataea</taxon>
        <taxon>Ogataea/Candida clade</taxon>
    </lineage>
</organism>
<dbReference type="GO" id="GO:0006450">
    <property type="term" value="P:regulation of translational fidelity"/>
    <property type="evidence" value="ECO:0007669"/>
    <property type="project" value="TreeGrafter"/>
</dbReference>
<evidence type="ECO:0000256" key="7">
    <source>
        <dbReference type="ARBA" id="ARBA00022694"/>
    </source>
</evidence>
<sequence length="236" mass="25828">MPNHPIVRALISMSDLPLAAPSANASTRPSPTKASHVYHDLKGKIPLILDGGECEIGLESTVVDGLCSPPMLLRPGGVSLEDIKKYGGEEWSQIVVSKKTAGKTEAVRTPGMKYRHYSPTAKVILFLNCGDGEKSIKQYIKENNLQEKNSTIAVLRSKKFKSLKNDIELVKIEKNLGLIGKDIQKNLFGFLRDVDESSDCKIDFIFVEGVDEDNEGLAIMNRLSKAASETIIGNSK</sequence>
<dbReference type="GO" id="GO:0008033">
    <property type="term" value="P:tRNA processing"/>
    <property type="evidence" value="ECO:0007669"/>
    <property type="project" value="UniProtKB-KW"/>
</dbReference>
<dbReference type="PANTHER" id="PTHR17490">
    <property type="entry name" value="SUA5"/>
    <property type="match status" value="1"/>
</dbReference>
<dbReference type="GO" id="GO:0000049">
    <property type="term" value="F:tRNA binding"/>
    <property type="evidence" value="ECO:0007669"/>
    <property type="project" value="TreeGrafter"/>
</dbReference>
<dbReference type="Gene3D" id="3.40.50.11030">
    <property type="entry name" value="Threonylcarbamoyl-AMP synthase, C-terminal domain"/>
    <property type="match status" value="1"/>
</dbReference>
<dbReference type="Proteomes" id="UP001165120">
    <property type="component" value="Unassembled WGS sequence"/>
</dbReference>
<comment type="catalytic activity">
    <reaction evidence="12">
        <text>L-threonine + hydrogencarbonate + ATP = L-threonylcarbamoyladenylate + diphosphate + H2O</text>
        <dbReference type="Rhea" id="RHEA:36407"/>
        <dbReference type="ChEBI" id="CHEBI:15377"/>
        <dbReference type="ChEBI" id="CHEBI:17544"/>
        <dbReference type="ChEBI" id="CHEBI:30616"/>
        <dbReference type="ChEBI" id="CHEBI:33019"/>
        <dbReference type="ChEBI" id="CHEBI:57926"/>
        <dbReference type="ChEBI" id="CHEBI:73682"/>
        <dbReference type="EC" id="2.7.7.87"/>
    </reaction>
</comment>
<keyword evidence="6" id="KW-0808">Transferase</keyword>
<keyword evidence="9" id="KW-0547">Nucleotide-binding</keyword>
<comment type="subcellular location">
    <subcellularLocation>
        <location evidence="1">Cytoplasm</location>
    </subcellularLocation>
</comment>
<evidence type="ECO:0000256" key="1">
    <source>
        <dbReference type="ARBA" id="ARBA00004496"/>
    </source>
</evidence>
<dbReference type="Pfam" id="PF03481">
    <property type="entry name" value="Sua5_C"/>
    <property type="match status" value="1"/>
</dbReference>
<evidence type="ECO:0000256" key="4">
    <source>
        <dbReference type="ARBA" id="ARBA00015492"/>
    </source>
</evidence>
<dbReference type="EC" id="2.7.7.87" evidence="3"/>
<dbReference type="InterPro" id="IPR005145">
    <property type="entry name" value="Sua5_C"/>
</dbReference>
<dbReference type="GO" id="GO:0061710">
    <property type="term" value="F:L-threonylcarbamoyladenylate synthase"/>
    <property type="evidence" value="ECO:0007669"/>
    <property type="project" value="UniProtKB-EC"/>
</dbReference>
<dbReference type="PROSITE" id="PS51163">
    <property type="entry name" value="YRDC"/>
    <property type="match status" value="1"/>
</dbReference>
<evidence type="ECO:0000256" key="10">
    <source>
        <dbReference type="ARBA" id="ARBA00022840"/>
    </source>
</evidence>
<evidence type="ECO:0000256" key="11">
    <source>
        <dbReference type="ARBA" id="ARBA00029774"/>
    </source>
</evidence>
<evidence type="ECO:0000259" key="13">
    <source>
        <dbReference type="PROSITE" id="PS51163"/>
    </source>
</evidence>
<accession>A0A9W6WFX1</accession>
<comment type="similarity">
    <text evidence="2">Belongs to the SUA5 family.</text>
</comment>
<dbReference type="InterPro" id="IPR017945">
    <property type="entry name" value="DHBP_synth_RibB-like_a/b_dom"/>
</dbReference>
<evidence type="ECO:0000313" key="14">
    <source>
        <dbReference type="EMBL" id="GME69330.1"/>
    </source>
</evidence>
<evidence type="ECO:0000256" key="6">
    <source>
        <dbReference type="ARBA" id="ARBA00022679"/>
    </source>
</evidence>
<dbReference type="Gene3D" id="3.90.870.10">
    <property type="entry name" value="DHBP synthase"/>
    <property type="match status" value="1"/>
</dbReference>
<evidence type="ECO:0000313" key="15">
    <source>
        <dbReference type="Proteomes" id="UP001165120"/>
    </source>
</evidence>
<keyword evidence="5" id="KW-0963">Cytoplasm</keyword>
<feature type="domain" description="YrdC-like" evidence="13">
    <location>
        <begin position="1"/>
        <end position="78"/>
    </location>
</feature>
<evidence type="ECO:0000256" key="9">
    <source>
        <dbReference type="ARBA" id="ARBA00022741"/>
    </source>
</evidence>
<dbReference type="InterPro" id="IPR050156">
    <property type="entry name" value="TC-AMP_synthase_SUA5"/>
</dbReference>
<proteinExistence type="inferred from homology"/>
<reference evidence="14" key="1">
    <citation type="submission" date="2023-04" db="EMBL/GenBank/DDBJ databases">
        <title>Candida boidinii NBRC 10035.</title>
        <authorList>
            <person name="Ichikawa N."/>
            <person name="Sato H."/>
            <person name="Tonouchi N."/>
        </authorList>
    </citation>
    <scope>NUCLEOTIDE SEQUENCE</scope>
    <source>
        <strain evidence="14">NBRC 10035</strain>
    </source>
</reference>
<evidence type="ECO:0000256" key="8">
    <source>
        <dbReference type="ARBA" id="ARBA00022695"/>
    </source>
</evidence>
<dbReference type="GO" id="GO:0005737">
    <property type="term" value="C:cytoplasm"/>
    <property type="evidence" value="ECO:0007669"/>
    <property type="project" value="UniProtKB-SubCell"/>
</dbReference>
<dbReference type="Pfam" id="PF01300">
    <property type="entry name" value="Sua5_yciO_yrdC"/>
    <property type="match status" value="1"/>
</dbReference>
<dbReference type="PANTHER" id="PTHR17490:SF16">
    <property type="entry name" value="THREONYLCARBAMOYL-AMP SYNTHASE"/>
    <property type="match status" value="1"/>
</dbReference>
<dbReference type="InterPro" id="IPR006070">
    <property type="entry name" value="Sua5-like_dom"/>
</dbReference>
<dbReference type="SUPFAM" id="SSF55821">
    <property type="entry name" value="YrdC/RibB"/>
    <property type="match status" value="1"/>
</dbReference>
<name>A0A9W6WFX1_CANBO</name>
<keyword evidence="10" id="KW-0067">ATP-binding</keyword>